<dbReference type="InterPro" id="IPR014710">
    <property type="entry name" value="RmlC-like_jellyroll"/>
</dbReference>
<dbReference type="EnsemblMetazoa" id="XM_014396749.2">
    <property type="protein sequence ID" value="XP_014252235.1"/>
    <property type="gene ID" value="LOC106668218"/>
</dbReference>
<dbReference type="AlphaFoldDB" id="A0A8I6RTK2"/>
<reference evidence="1" key="1">
    <citation type="submission" date="2022-01" db="UniProtKB">
        <authorList>
            <consortium name="EnsemblMetazoa"/>
        </authorList>
    </citation>
    <scope>IDENTIFICATION</scope>
</reference>
<accession>A0A8I6RTK2</accession>
<dbReference type="SUPFAM" id="SSF51206">
    <property type="entry name" value="cAMP-binding domain-like"/>
    <property type="match status" value="1"/>
</dbReference>
<proteinExistence type="predicted"/>
<dbReference type="OrthoDB" id="6595331at2759"/>
<dbReference type="Gene3D" id="2.60.120.10">
    <property type="entry name" value="Jelly Rolls"/>
    <property type="match status" value="1"/>
</dbReference>
<evidence type="ECO:0000313" key="1">
    <source>
        <dbReference type="EnsemblMetazoa" id="XP_014252235.1"/>
    </source>
</evidence>
<name>A0A8I6RTK2_CIMLE</name>
<evidence type="ECO:0008006" key="3">
    <source>
        <dbReference type="Google" id="ProtNLM"/>
    </source>
</evidence>
<dbReference type="GeneID" id="106668218"/>
<dbReference type="Proteomes" id="UP000494040">
    <property type="component" value="Unassembled WGS sequence"/>
</dbReference>
<evidence type="ECO:0000313" key="2">
    <source>
        <dbReference type="Proteomes" id="UP000494040"/>
    </source>
</evidence>
<dbReference type="RefSeq" id="XP_014252235.1">
    <property type="nucleotide sequence ID" value="XM_014396749.2"/>
</dbReference>
<protein>
    <recommendedName>
        <fullName evidence="3">Cyclic nucleotide-binding domain-containing protein</fullName>
    </recommendedName>
</protein>
<dbReference type="InterPro" id="IPR018490">
    <property type="entry name" value="cNMP-bd_dom_sf"/>
</dbReference>
<dbReference type="KEGG" id="clec:106668218"/>
<sequence>MFKKAVKAHFIKKKPSLSQVLHETLQLQWDEIKSSMNKFSYFKHWSSKAIHQFCVHSNIVRYNPDDVIRVKDDTNVFVTHFILEGSVTVIQRILVKKILKKGDKHAKFILYKDQNADTNKKNNLHNIFMQTCHLFQGACFGLGETLSNHIIKANKGLKCLVVPRFILFQDYTPDNIWRRIIMFLDMNYPTLEEVFREFVNGRRWAEFSEDLYLHKFGEKKVLVDSVIHDVPISLRGEDLYLLNELNQI</sequence>
<organism evidence="1 2">
    <name type="scientific">Cimex lectularius</name>
    <name type="common">Bed bug</name>
    <name type="synonym">Acanthia lectularia</name>
    <dbReference type="NCBI Taxonomy" id="79782"/>
    <lineage>
        <taxon>Eukaryota</taxon>
        <taxon>Metazoa</taxon>
        <taxon>Ecdysozoa</taxon>
        <taxon>Arthropoda</taxon>
        <taxon>Hexapoda</taxon>
        <taxon>Insecta</taxon>
        <taxon>Pterygota</taxon>
        <taxon>Neoptera</taxon>
        <taxon>Paraneoptera</taxon>
        <taxon>Hemiptera</taxon>
        <taxon>Heteroptera</taxon>
        <taxon>Panheteroptera</taxon>
        <taxon>Cimicomorpha</taxon>
        <taxon>Cimicidae</taxon>
        <taxon>Cimex</taxon>
    </lineage>
</organism>
<keyword evidence="2" id="KW-1185">Reference proteome</keyword>